<keyword evidence="4" id="KW-1185">Reference proteome</keyword>
<dbReference type="InterPro" id="IPR004291">
    <property type="entry name" value="Transposase_IS66_central"/>
</dbReference>
<accession>A0A1T5G5M5</accession>
<gene>
    <name evidence="3" type="ORF">SAMN06295937_10589</name>
</gene>
<protein>
    <submittedName>
        <fullName evidence="3">Transposase IS66 family protein</fullName>
    </submittedName>
</protein>
<proteinExistence type="predicted"/>
<evidence type="ECO:0000259" key="2">
    <source>
        <dbReference type="Pfam" id="PF13817"/>
    </source>
</evidence>
<organism evidence="3 4">
    <name type="scientific">Sphingopyxis flava</name>
    <dbReference type="NCBI Taxonomy" id="1507287"/>
    <lineage>
        <taxon>Bacteria</taxon>
        <taxon>Pseudomonadati</taxon>
        <taxon>Pseudomonadota</taxon>
        <taxon>Alphaproteobacteria</taxon>
        <taxon>Sphingomonadales</taxon>
        <taxon>Sphingomonadaceae</taxon>
        <taxon>Sphingopyxis</taxon>
    </lineage>
</organism>
<feature type="domain" description="Transposase IS66 central" evidence="1">
    <location>
        <begin position="1"/>
        <end position="51"/>
    </location>
</feature>
<dbReference type="AlphaFoldDB" id="A0A1T5G5M5"/>
<evidence type="ECO:0000259" key="1">
    <source>
        <dbReference type="Pfam" id="PF03050"/>
    </source>
</evidence>
<dbReference type="InterPro" id="IPR039552">
    <property type="entry name" value="IS66_C"/>
</dbReference>
<dbReference type="PANTHER" id="PTHR33678">
    <property type="entry name" value="BLL1576 PROTEIN"/>
    <property type="match status" value="1"/>
</dbReference>
<dbReference type="EMBL" id="FUYP01000058">
    <property type="protein sequence ID" value="SKC03639.1"/>
    <property type="molecule type" value="Genomic_DNA"/>
</dbReference>
<dbReference type="PANTHER" id="PTHR33678:SF1">
    <property type="entry name" value="BLL1576 PROTEIN"/>
    <property type="match status" value="1"/>
</dbReference>
<dbReference type="Pfam" id="PF13817">
    <property type="entry name" value="DDE_Tnp_IS66_C"/>
    <property type="match status" value="1"/>
</dbReference>
<sequence>MNYLLNDWPGFTNFLSDGRICLTNNAAEREVRGVARGRKAWLFVGSDRGGERAAMMYSLIGSCRLNSVDPLLWLTDVLARIADMPQSRLQELLPWNWKALRQAETIEMAA</sequence>
<feature type="domain" description="Transposase IS66 C-terminal" evidence="2">
    <location>
        <begin position="58"/>
        <end position="95"/>
    </location>
</feature>
<dbReference type="Proteomes" id="UP000190044">
    <property type="component" value="Unassembled WGS sequence"/>
</dbReference>
<evidence type="ECO:0000313" key="3">
    <source>
        <dbReference type="EMBL" id="SKC03639.1"/>
    </source>
</evidence>
<evidence type="ECO:0000313" key="4">
    <source>
        <dbReference type="Proteomes" id="UP000190044"/>
    </source>
</evidence>
<dbReference type="Pfam" id="PF03050">
    <property type="entry name" value="DDE_Tnp_IS66"/>
    <property type="match status" value="1"/>
</dbReference>
<name>A0A1T5G5M5_9SPHN</name>
<reference evidence="4" key="1">
    <citation type="submission" date="2017-02" db="EMBL/GenBank/DDBJ databases">
        <authorList>
            <person name="Varghese N."/>
            <person name="Submissions S."/>
        </authorList>
    </citation>
    <scope>NUCLEOTIDE SEQUENCE [LARGE SCALE GENOMIC DNA]</scope>
    <source>
        <strain evidence="4">R11H</strain>
    </source>
</reference>
<dbReference type="InterPro" id="IPR052344">
    <property type="entry name" value="Transposase-related"/>
</dbReference>